<feature type="compositionally biased region" description="Basic and acidic residues" evidence="1">
    <location>
        <begin position="10"/>
        <end position="29"/>
    </location>
</feature>
<dbReference type="RefSeq" id="XP_018334788.1">
    <property type="nucleotide sequence ID" value="XM_018479286.1"/>
</dbReference>
<keyword evidence="2" id="KW-1185">Reference proteome</keyword>
<proteinExistence type="predicted"/>
<feature type="region of interest" description="Disordered" evidence="1">
    <location>
        <begin position="1"/>
        <end position="83"/>
    </location>
</feature>
<reference evidence="3" key="1">
    <citation type="submission" date="2025-08" db="UniProtKB">
        <authorList>
            <consortium name="RefSeq"/>
        </authorList>
    </citation>
    <scope>IDENTIFICATION</scope>
    <source>
        <tissue evidence="3">Entire body</tissue>
    </source>
</reference>
<feature type="compositionally biased region" description="Basic and acidic residues" evidence="1">
    <location>
        <begin position="48"/>
        <end position="70"/>
    </location>
</feature>
<dbReference type="KEGG" id="apln:108743699"/>
<feature type="region of interest" description="Disordered" evidence="1">
    <location>
        <begin position="287"/>
        <end position="307"/>
    </location>
</feature>
<feature type="compositionally biased region" description="Basic and acidic residues" evidence="1">
    <location>
        <begin position="297"/>
        <end position="307"/>
    </location>
</feature>
<sequence>MHQDFFNFKVNERYDRRKTEQERENDERYYQPYPEPMRSSEKSYNSRNHQDDGYIENTERTSAKRPELRQRTPSPLENVSPKDRFKDAKEKFLLMEKERLEQERIRGVVEPPISPTRRDRGGYCKDEVPTSPTKRYNHFEMQEKEKYFGSDRYDCEDVIFPKPAPRKHAPHQEVGVRRSAEAPVERYRMADKYDPKRRSMFNLTEEEHRRTCNEIAKELKRKSYMDYNNGPVTYDEEVFREADRAFHELPESERYTRLDQQQFSRSSADLDRLGEIKSQINHDSRFLKNQKGKNRHSYAEPKLRTDRNNINRKQYPEMVQRTNSSLSNNGRVGLASVHPY</sequence>
<protein>
    <submittedName>
        <fullName evidence="3">Uncharacterized protein LOC108743699</fullName>
    </submittedName>
</protein>
<evidence type="ECO:0000313" key="2">
    <source>
        <dbReference type="Proteomes" id="UP000192223"/>
    </source>
</evidence>
<dbReference type="AlphaFoldDB" id="A0A1W4XQL7"/>
<dbReference type="Proteomes" id="UP000192223">
    <property type="component" value="Unplaced"/>
</dbReference>
<evidence type="ECO:0000256" key="1">
    <source>
        <dbReference type="SAM" id="MobiDB-lite"/>
    </source>
</evidence>
<dbReference type="OrthoDB" id="9994380at2759"/>
<evidence type="ECO:0000313" key="3">
    <source>
        <dbReference type="RefSeq" id="XP_018334788.1"/>
    </source>
</evidence>
<dbReference type="InParanoid" id="A0A1W4XQL7"/>
<gene>
    <name evidence="3" type="primary">LOC108743699</name>
</gene>
<organism evidence="2 3">
    <name type="scientific">Agrilus planipennis</name>
    <name type="common">Emerald ash borer</name>
    <name type="synonym">Agrilus marcopoli</name>
    <dbReference type="NCBI Taxonomy" id="224129"/>
    <lineage>
        <taxon>Eukaryota</taxon>
        <taxon>Metazoa</taxon>
        <taxon>Ecdysozoa</taxon>
        <taxon>Arthropoda</taxon>
        <taxon>Hexapoda</taxon>
        <taxon>Insecta</taxon>
        <taxon>Pterygota</taxon>
        <taxon>Neoptera</taxon>
        <taxon>Endopterygota</taxon>
        <taxon>Coleoptera</taxon>
        <taxon>Polyphaga</taxon>
        <taxon>Elateriformia</taxon>
        <taxon>Buprestoidea</taxon>
        <taxon>Buprestidae</taxon>
        <taxon>Agrilinae</taxon>
        <taxon>Agrilus</taxon>
    </lineage>
</organism>
<name>A0A1W4XQL7_AGRPL</name>
<accession>A0A1W4XQL7</accession>
<dbReference type="GeneID" id="108743699"/>